<dbReference type="EMBL" id="AP024525">
    <property type="protein sequence ID" value="BCT76296.1"/>
    <property type="molecule type" value="Genomic_DNA"/>
</dbReference>
<dbReference type="Gene3D" id="3.30.70.2390">
    <property type="match status" value="1"/>
</dbReference>
<accession>A0ABM7PWA2</accession>
<dbReference type="InterPro" id="IPR050922">
    <property type="entry name" value="LytR/CpsA/Psr_CW_biosynth"/>
</dbReference>
<name>A0ABM7PWA2_SINCY</name>
<feature type="domain" description="LytR/CpsA/Psr regulator C-terminal" evidence="5">
    <location>
        <begin position="395"/>
        <end position="477"/>
    </location>
</feature>
<dbReference type="PANTHER" id="PTHR33392:SF6">
    <property type="entry name" value="POLYISOPRENYL-TEICHOIC ACID--PEPTIDOGLYCAN TEICHOIC ACID TRANSFERASE TAGU"/>
    <property type="match status" value="1"/>
</dbReference>
<keyword evidence="3" id="KW-1133">Transmembrane helix</keyword>
<dbReference type="Pfam" id="PF13399">
    <property type="entry name" value="LytR_C"/>
    <property type="match status" value="1"/>
</dbReference>
<feature type="transmembrane region" description="Helical" evidence="3">
    <location>
        <begin position="41"/>
        <end position="66"/>
    </location>
</feature>
<reference evidence="6 7" key="1">
    <citation type="journal article" date="2021" name="J. Biosci. Bioeng.">
        <title>Identification and characterization of a chc gene cluster responsible for the aromatization pathway of cyclohexanecarboxylate degradation in Sinomonas cyclohexanicum ATCC 51369.</title>
        <authorList>
            <person name="Yamamoto T."/>
            <person name="Hasegawa Y."/>
            <person name="Lau P.C.K."/>
            <person name="Iwaki H."/>
        </authorList>
    </citation>
    <scope>NUCLEOTIDE SEQUENCE [LARGE SCALE GENOMIC DNA]</scope>
    <source>
        <strain evidence="6 7">ATCC 51369</strain>
    </source>
</reference>
<keyword evidence="3" id="KW-0812">Transmembrane</keyword>
<evidence type="ECO:0000259" key="4">
    <source>
        <dbReference type="Pfam" id="PF03816"/>
    </source>
</evidence>
<organism evidence="6 7">
    <name type="scientific">Sinomonas cyclohexanicum</name>
    <name type="common">Corynebacterium cyclohexanicum</name>
    <dbReference type="NCBI Taxonomy" id="322009"/>
    <lineage>
        <taxon>Bacteria</taxon>
        <taxon>Bacillati</taxon>
        <taxon>Actinomycetota</taxon>
        <taxon>Actinomycetes</taxon>
        <taxon>Micrococcales</taxon>
        <taxon>Micrococcaceae</taxon>
        <taxon>Sinomonas</taxon>
    </lineage>
</organism>
<dbReference type="InterPro" id="IPR004474">
    <property type="entry name" value="LytR_CpsA_psr"/>
</dbReference>
<gene>
    <name evidence="6" type="ORF">SCMU_21380</name>
</gene>
<dbReference type="Pfam" id="PF03816">
    <property type="entry name" value="LytR_cpsA_psr"/>
    <property type="match status" value="1"/>
</dbReference>
<evidence type="ECO:0000259" key="5">
    <source>
        <dbReference type="Pfam" id="PF13399"/>
    </source>
</evidence>
<evidence type="ECO:0000313" key="7">
    <source>
        <dbReference type="Proteomes" id="UP001319861"/>
    </source>
</evidence>
<dbReference type="NCBIfam" id="TIGR00350">
    <property type="entry name" value="lytR_cpsA_psr"/>
    <property type="match status" value="1"/>
</dbReference>
<sequence length="507" mass="53076">MARRADGPTVQKRPGRLGVHHARPDGRTPLRHAGPERKRHLGLKITGGVVALLLVATVAFAGYWFVRLGSNLRQAPLSAGGNGTAETANDATDRLQILIMGTDTRDGANGEYGSQADSSGYGNSDVMILMDISADNKQISMTSFPRDLMVPIPACTDPKTHKTFPAQNPGQLNSAMQEAGPGCLLDAVNKMTGLTVDHFLLADFNAVKELSNTIGGVDVCVNAAIDDPMSGLKLHAGTNTVQGEQALAFLRSRHGVGDGSDLSRIKSQQQFLASLARKVRSDGTLTNVPKMLSIADTITKNLTVDSGLANPQSLITIGNRLKDVDLAKVAFITVPWQPWTQDPNRIQLKEPDAEGLFQAMRDGRDLTAPAPAAPTTASAAPTTPAASAYNRAIQPVAVANGSGTAARGQELAGLLKTAGFASTVTFAAAPVDSTAVYYSAGFNDVAADIAAQLNIPASQVQPSTAIHGVQLYAGSDFATGDRYTPKAPDNVVAQTAAQQTCQSAFGQ</sequence>
<keyword evidence="7" id="KW-1185">Reference proteome</keyword>
<feature type="compositionally biased region" description="Basic and acidic residues" evidence="2">
    <location>
        <begin position="22"/>
        <end position="35"/>
    </location>
</feature>
<dbReference type="InterPro" id="IPR027381">
    <property type="entry name" value="LytR/CpsA/Psr_C"/>
</dbReference>
<evidence type="ECO:0000256" key="2">
    <source>
        <dbReference type="SAM" id="MobiDB-lite"/>
    </source>
</evidence>
<keyword evidence="3" id="KW-0472">Membrane</keyword>
<feature type="domain" description="Cell envelope-related transcriptional attenuator" evidence="4">
    <location>
        <begin position="123"/>
        <end position="280"/>
    </location>
</feature>
<dbReference type="Proteomes" id="UP001319861">
    <property type="component" value="Chromosome"/>
</dbReference>
<evidence type="ECO:0000256" key="3">
    <source>
        <dbReference type="SAM" id="Phobius"/>
    </source>
</evidence>
<protein>
    <submittedName>
        <fullName evidence="6">LytR family transcriptional regulator</fullName>
    </submittedName>
</protein>
<dbReference type="RefSeq" id="WP_229229143.1">
    <property type="nucleotide sequence ID" value="NZ_AP024525.1"/>
</dbReference>
<evidence type="ECO:0000313" key="6">
    <source>
        <dbReference type="EMBL" id="BCT76296.1"/>
    </source>
</evidence>
<evidence type="ECO:0000256" key="1">
    <source>
        <dbReference type="ARBA" id="ARBA00006068"/>
    </source>
</evidence>
<proteinExistence type="inferred from homology"/>
<dbReference type="PANTHER" id="PTHR33392">
    <property type="entry name" value="POLYISOPRENYL-TEICHOIC ACID--PEPTIDOGLYCAN TEICHOIC ACID TRANSFERASE TAGU"/>
    <property type="match status" value="1"/>
</dbReference>
<feature type="region of interest" description="Disordered" evidence="2">
    <location>
        <begin position="1"/>
        <end position="35"/>
    </location>
</feature>
<dbReference type="Gene3D" id="3.40.630.190">
    <property type="entry name" value="LCP protein"/>
    <property type="match status" value="1"/>
</dbReference>
<comment type="similarity">
    <text evidence="1">Belongs to the LytR/CpsA/Psr (LCP) family.</text>
</comment>